<organism evidence="1 2">
    <name type="scientific">Dysgonomonas gadei ATCC BAA-286</name>
    <dbReference type="NCBI Taxonomy" id="742766"/>
    <lineage>
        <taxon>Bacteria</taxon>
        <taxon>Pseudomonadati</taxon>
        <taxon>Bacteroidota</taxon>
        <taxon>Bacteroidia</taxon>
        <taxon>Bacteroidales</taxon>
        <taxon>Dysgonomonadaceae</taxon>
        <taxon>Dysgonomonas</taxon>
    </lineage>
</organism>
<comment type="caution">
    <text evidence="1">The sequence shown here is derived from an EMBL/GenBank/DDBJ whole genome shotgun (WGS) entry which is preliminary data.</text>
</comment>
<evidence type="ECO:0000313" key="2">
    <source>
        <dbReference type="Proteomes" id="UP000004913"/>
    </source>
</evidence>
<dbReference type="RefSeq" id="WP_006799214.1">
    <property type="nucleotide sequence ID" value="NZ_GL891981.1"/>
</dbReference>
<accession>F5IX82</accession>
<name>F5IX82_9BACT</name>
<keyword evidence="2" id="KW-1185">Reference proteome</keyword>
<dbReference type="EMBL" id="ADLV01000018">
    <property type="protein sequence ID" value="EGK02429.1"/>
    <property type="molecule type" value="Genomic_DNA"/>
</dbReference>
<gene>
    <name evidence="1" type="ORF">HMPREF9455_01699</name>
</gene>
<protein>
    <submittedName>
        <fullName evidence="1">Uncharacterized protein</fullName>
    </submittedName>
</protein>
<dbReference type="HOGENOM" id="CLU_2878646_0_0_10"/>
<proteinExistence type="predicted"/>
<sequence>MRITDWAKKDFDTFTYTFAIGNTFTLTDLYETESGTYTFNDRALKLMWSDPDVYDIYKAFCYK</sequence>
<dbReference type="Proteomes" id="UP000004913">
    <property type="component" value="Unassembled WGS sequence"/>
</dbReference>
<reference evidence="1 2" key="1">
    <citation type="submission" date="2011-04" db="EMBL/GenBank/DDBJ databases">
        <title>The Genome Sequence of Dysgonomonas gadei ATCC BAA-286.</title>
        <authorList>
            <consortium name="The Broad Institute Genome Sequencing Platform"/>
            <person name="Earl A."/>
            <person name="Ward D."/>
            <person name="Feldgarden M."/>
            <person name="Gevers D."/>
            <person name="Pudlo N."/>
            <person name="Martens E."/>
            <person name="Allen-Vercoe E."/>
            <person name="Young S.K."/>
            <person name="Zeng Q."/>
            <person name="Gargeya S."/>
            <person name="Fitzgerald M."/>
            <person name="Haas B."/>
            <person name="Abouelleil A."/>
            <person name="Alvarado L."/>
            <person name="Arachchi H.M."/>
            <person name="Berlin A."/>
            <person name="Brown A."/>
            <person name="Chapman S.B."/>
            <person name="Chen Z."/>
            <person name="Dunbar C."/>
            <person name="Freedman E."/>
            <person name="Gearin G."/>
            <person name="Gellesch M."/>
            <person name="Goldberg J."/>
            <person name="Griggs A."/>
            <person name="Gujja S."/>
            <person name="Heiman D."/>
            <person name="Howarth C."/>
            <person name="Larson L."/>
            <person name="Lui A."/>
            <person name="MacDonald P.J.P."/>
            <person name="Mehta T."/>
            <person name="Montmayeur A."/>
            <person name="Murphy C."/>
            <person name="Neiman D."/>
            <person name="Pearson M."/>
            <person name="Priest M."/>
            <person name="Roberts A."/>
            <person name="Saif S."/>
            <person name="Shea T."/>
            <person name="Shenoy N."/>
            <person name="Sisk P."/>
            <person name="Stolte C."/>
            <person name="Sykes S."/>
            <person name="Yandava C."/>
            <person name="Wortman J."/>
            <person name="Nusbaum C."/>
            <person name="Birren B."/>
        </authorList>
    </citation>
    <scope>NUCLEOTIDE SEQUENCE [LARGE SCALE GENOMIC DNA]</scope>
    <source>
        <strain evidence="1 2">ATCC BAA-286</strain>
    </source>
</reference>
<dbReference type="AlphaFoldDB" id="F5IX82"/>
<evidence type="ECO:0000313" key="1">
    <source>
        <dbReference type="EMBL" id="EGK02429.1"/>
    </source>
</evidence>